<dbReference type="Proteomes" id="UP000004358">
    <property type="component" value="Unassembled WGS sequence"/>
</dbReference>
<dbReference type="STRING" id="314230.DSM3645_11856"/>
<evidence type="ECO:0008006" key="3">
    <source>
        <dbReference type="Google" id="ProtNLM"/>
    </source>
</evidence>
<dbReference type="OrthoDB" id="268135at2"/>
<evidence type="ECO:0000313" key="1">
    <source>
        <dbReference type="EMBL" id="EAQ80710.1"/>
    </source>
</evidence>
<dbReference type="eggNOG" id="COG3779">
    <property type="taxonomic scope" value="Bacteria"/>
</dbReference>
<evidence type="ECO:0000313" key="2">
    <source>
        <dbReference type="Proteomes" id="UP000004358"/>
    </source>
</evidence>
<proteinExistence type="predicted"/>
<gene>
    <name evidence="1" type="ORF">DSM3645_11856</name>
</gene>
<sequence>MNATDDHSLTITLRIPGAWSDPGELLQRLPAGFHMTPETLSLPDGTQIEFFPMPADDQFVQIFQSSCRHTPTSEERALISRYTVNIGLSGPGGSLEAAQVMMQAAAAIVQAGGAGVFVDNSALAHGGKDWIKMTEDGSGDAMSFAFVSIVRGPGTTYTLGMQTMGFADLLMNAADIDEQGDTIIEIMRYICDEIKPVEVGHLFADEQGPRFQVVAKTSDDFDAQSPMHNPHGRLKIVSVKDLADSN</sequence>
<accession>A3ZRE1</accession>
<reference evidence="1 2" key="1">
    <citation type="submission" date="2006-02" db="EMBL/GenBank/DDBJ databases">
        <authorList>
            <person name="Amann R."/>
            <person name="Ferriera S."/>
            <person name="Johnson J."/>
            <person name="Kravitz S."/>
            <person name="Halpern A."/>
            <person name="Remington K."/>
            <person name="Beeson K."/>
            <person name="Tran B."/>
            <person name="Rogers Y.-H."/>
            <person name="Friedman R."/>
            <person name="Venter J.C."/>
        </authorList>
    </citation>
    <scope>NUCLEOTIDE SEQUENCE [LARGE SCALE GENOMIC DNA]</scope>
    <source>
        <strain evidence="1 2">DSM 3645</strain>
    </source>
</reference>
<dbReference type="AlphaFoldDB" id="A3ZRE1"/>
<name>A3ZRE1_9BACT</name>
<organism evidence="1 2">
    <name type="scientific">Blastopirellula marina DSM 3645</name>
    <dbReference type="NCBI Taxonomy" id="314230"/>
    <lineage>
        <taxon>Bacteria</taxon>
        <taxon>Pseudomonadati</taxon>
        <taxon>Planctomycetota</taxon>
        <taxon>Planctomycetia</taxon>
        <taxon>Pirellulales</taxon>
        <taxon>Pirellulaceae</taxon>
        <taxon>Blastopirellula</taxon>
    </lineage>
</organism>
<dbReference type="RefSeq" id="WP_002650267.1">
    <property type="nucleotide sequence ID" value="NZ_CH672376.1"/>
</dbReference>
<dbReference type="HOGENOM" id="CLU_1127369_0_0_0"/>
<dbReference type="EMBL" id="AANZ01000007">
    <property type="protein sequence ID" value="EAQ80710.1"/>
    <property type="molecule type" value="Genomic_DNA"/>
</dbReference>
<comment type="caution">
    <text evidence="1">The sequence shown here is derived from an EMBL/GenBank/DDBJ whole genome shotgun (WGS) entry which is preliminary data.</text>
</comment>
<protein>
    <recommendedName>
        <fullName evidence="3">DUF4261 domain-containing protein</fullName>
    </recommendedName>
</protein>